<organism evidence="3 4">
    <name type="scientific">Hermetia illucens</name>
    <name type="common">Black soldier fly</name>
    <dbReference type="NCBI Taxonomy" id="343691"/>
    <lineage>
        <taxon>Eukaryota</taxon>
        <taxon>Metazoa</taxon>
        <taxon>Ecdysozoa</taxon>
        <taxon>Arthropoda</taxon>
        <taxon>Hexapoda</taxon>
        <taxon>Insecta</taxon>
        <taxon>Pterygota</taxon>
        <taxon>Neoptera</taxon>
        <taxon>Endopterygota</taxon>
        <taxon>Diptera</taxon>
        <taxon>Brachycera</taxon>
        <taxon>Stratiomyomorpha</taxon>
        <taxon>Stratiomyidae</taxon>
        <taxon>Hermetiinae</taxon>
        <taxon>Hermetia</taxon>
    </lineage>
</organism>
<keyword evidence="2" id="KW-0732">Signal</keyword>
<feature type="compositionally biased region" description="Basic and acidic residues" evidence="1">
    <location>
        <begin position="100"/>
        <end position="109"/>
    </location>
</feature>
<dbReference type="AlphaFoldDB" id="A0A7R8UDV3"/>
<feature type="region of interest" description="Disordered" evidence="1">
    <location>
        <begin position="100"/>
        <end position="127"/>
    </location>
</feature>
<evidence type="ECO:0000313" key="3">
    <source>
        <dbReference type="EMBL" id="CAD7078970.1"/>
    </source>
</evidence>
<gene>
    <name evidence="3" type="ORF">HERILL_LOCUS2209</name>
</gene>
<sequence>MNYIAFVSVCYLVAVTTSILAIPIDQQSDIHHRNVRDLFVTTGWGGAGLPYSTFYITGKQLKEIRSETNSENKKRNVDHNPEIISLVECLECDGKMTATQEKKKNERRTVPQLFSSSGWGPLGRRRR</sequence>
<protein>
    <submittedName>
        <fullName evidence="3">Uncharacterized protein</fullName>
    </submittedName>
</protein>
<keyword evidence="4" id="KW-1185">Reference proteome</keyword>
<proteinExistence type="predicted"/>
<evidence type="ECO:0000256" key="2">
    <source>
        <dbReference type="SAM" id="SignalP"/>
    </source>
</evidence>
<dbReference type="EMBL" id="LR899009">
    <property type="protein sequence ID" value="CAD7078970.1"/>
    <property type="molecule type" value="Genomic_DNA"/>
</dbReference>
<dbReference type="Proteomes" id="UP000594454">
    <property type="component" value="Chromosome 1"/>
</dbReference>
<dbReference type="InParanoid" id="A0A7R8UDV3"/>
<feature type="signal peptide" evidence="2">
    <location>
        <begin position="1"/>
        <end position="21"/>
    </location>
</feature>
<reference evidence="3 4" key="1">
    <citation type="submission" date="2020-11" db="EMBL/GenBank/DDBJ databases">
        <authorList>
            <person name="Wallbank WR R."/>
            <person name="Pardo Diaz C."/>
            <person name="Kozak K."/>
            <person name="Martin S."/>
            <person name="Jiggins C."/>
            <person name="Moest M."/>
            <person name="Warren A I."/>
            <person name="Generalovic N T."/>
            <person name="Byers J.R.P. K."/>
            <person name="Montejo-Kovacevich G."/>
            <person name="Yen C E."/>
        </authorList>
    </citation>
    <scope>NUCLEOTIDE SEQUENCE [LARGE SCALE GENOMIC DNA]</scope>
</reference>
<name>A0A7R8UDV3_HERIL</name>
<evidence type="ECO:0000256" key="1">
    <source>
        <dbReference type="SAM" id="MobiDB-lite"/>
    </source>
</evidence>
<dbReference type="OrthoDB" id="6591549at2759"/>
<evidence type="ECO:0000313" key="4">
    <source>
        <dbReference type="Proteomes" id="UP000594454"/>
    </source>
</evidence>
<feature type="chain" id="PRO_5031019382" evidence="2">
    <location>
        <begin position="22"/>
        <end position="127"/>
    </location>
</feature>
<accession>A0A7R8UDV3</accession>